<feature type="region of interest" description="Disordered" evidence="5">
    <location>
        <begin position="1521"/>
        <end position="1541"/>
    </location>
</feature>
<feature type="signal peptide" evidence="6">
    <location>
        <begin position="1"/>
        <end position="29"/>
    </location>
</feature>
<dbReference type="Pfam" id="PF17963">
    <property type="entry name" value="Big_9"/>
    <property type="match status" value="1"/>
</dbReference>
<name>A0A6C2UFQ4_9BACT</name>
<accession>A0A6C2UFQ4</accession>
<evidence type="ECO:0000256" key="6">
    <source>
        <dbReference type="SAM" id="SignalP"/>
    </source>
</evidence>
<keyword evidence="2" id="KW-0964">Secreted</keyword>
<dbReference type="Gene3D" id="2.60.120.200">
    <property type="match status" value="1"/>
</dbReference>
<gene>
    <name evidence="7" type="ORF">SCARR_00086</name>
</gene>
<dbReference type="InterPro" id="IPR013320">
    <property type="entry name" value="ConA-like_dom_sf"/>
</dbReference>
<dbReference type="Pfam" id="PF18884">
    <property type="entry name" value="TSP3_bac"/>
    <property type="match status" value="2"/>
</dbReference>
<comment type="subcellular location">
    <subcellularLocation>
        <location evidence="1">Secreted</location>
    </subcellularLocation>
</comment>
<keyword evidence="3 6" id="KW-0732">Signal</keyword>
<evidence type="ECO:0000256" key="3">
    <source>
        <dbReference type="ARBA" id="ARBA00022729"/>
    </source>
</evidence>
<evidence type="ECO:0000313" key="8">
    <source>
        <dbReference type="Proteomes" id="UP000346198"/>
    </source>
</evidence>
<proteinExistence type="predicted"/>
<protein>
    <recommendedName>
        <fullName evidence="9">LamG-like jellyroll fold domain-containing protein</fullName>
    </recommendedName>
</protein>
<evidence type="ECO:0000313" key="7">
    <source>
        <dbReference type="EMBL" id="VGO18036.1"/>
    </source>
</evidence>
<sequence length="1892" mass="205083">MENGDGMKNRKLLGMGLVMAGMFISSSHAAPVITVINRAGTDVSGQTLIASDHIHISTTSSVPVEAYAYKCLVQSAEPTEGEWTAVASQKFYEDLYFYMEPATQWVQVSVTDTNASSTNAVYGLAAGILTAAPDDPILPADYVAAMKEGFIEEPKDMPEDDIVATKKGGFGHFRIHWGKDIYTAAELKVAVAKVMRHGLYCHPALSSPEDFDKWRTAIGEIQFFSHRMAIEPCLEHGYDLELDEYYRDLTEETRFYPGNANRIMIYHTHNLNDLPNLTAPYADLNPDDGITTGSGDYYFYAGHSPGNWLNTKHLDSEADKLWWEENADLVLNQMNILDKPVLVDASKIEDSRYLSGYKPSALRAYQYQRQYLDDRARYKVNRTFLTMGAYIEDGEYTDAKAWQMVIAGGRGDIIRPNDPDGDLVSTYDEINVYGTDPYDCDSDWDNIMDTFECGWVPGLNPNDPRDGFPTLVKGSLTNFTDRSINADMDGDGLGNAWELLAAVPATSDPATTEWSFHIDDPSDAEQDLDHDLLINFWDTGKIGPYSGRDANDLNVEGLQNFDRGENNIDEILAGTWYRDTTDDDEDGLVGEGIDLVPYVGDREFAVRFTFNESISGSTLANTASMGSTDYLATPLPDGTLVGSLSGYADRVLDCSEGSGFIHAPATHLGSVSNRSVSLWFAATEFGGEAEPYQVLYKDGDTSAGRSIYLNQNKLWIGIWATSNSTLLETHIDLHATDGVPALESNQWYAVTLVSDGATESLRGYLFKDNAWLTRVEATDLGIGLIDSASGKTTFCGSDDSSRFWDPSAGASVVRSGAYFKGYLDDSLIWNRSLTDVETSWLSRDFIFEPKTVALPAAPLARDDRLHVTPEEETTLWVLDNDIDINGDPISITSFTPPQHGTLTQIDSTSFIYTPDEDYAGEDTFTYIATDGTSLSETATVTLEVYVGHFRTHRGTATLKRGWESTTLTAGVDYHLERSSTAANAFIRLVGNRLCGGANTEGVVSIKPGHQLAFIENPSNLADSITISREGVYKGTRKGPSRDFMYDQVVNWEILEYIGPANGRNAMVVRDQAMITTNTASAVNSILDPNKTVVFISGQASGSDSAYLYHALHTAELNASNQPIFSRMDGSAINGMGIVSYAVVEFTGSNWAPVRRIEQDFASSSTTTAAITPPLREVSKAFLHVQQRATNSGADHDTGNVWISDADELSFSMPVSANNHAVVWVVENLESDPEIAMNVQQLSNQTRTANTAAPSPDVWTQPIQPVSATENASIMGECAHTAQSAGSNNTFSEGQVLFSLANPQEVSCWHVSRAKNLTYSFSVVEWPRMPRIPPPDIARYNFPSGSMVSIDSENNSMASDAVPHASAFDAATSADGSLLATTGGLSPSGEPILAFTVAADPGTTVSLDELSYNWLARADHAATHTTRVWCSVNGGANTEVASATLSPTLATATVVSNLVVDLSASQFQRVTSATIQVYHETDGSPGAHYGALLSSASHGDFLGLTGVEAETYQDVTLTRNVRDTDNDSIDDDLDPDDDGDQLTDAEEAALGTNPLLADSDGAGINDGAEVAAGSNPMNPMDDDYWIPGGEMIQFACNRDAPILDLYNPDVTGGMSFSSGIWTNARTATSGDDSQSIMSDDGFMTFDPTGANLIIYATAYTNLTEESTFGGNLANLGVDGGADSRKVDVDERIVFRFNQEVALKHIQFAGARDFTLSWGDGQSNSLIGTSSYTFDATERLPQDATLTVTGDSGSQGFTALIVELIGTRADSDEDGMPDIAETFYGFKPDDPADANGDADADGMSNGNELFAGTLPNDPESVFAISGLYTGVASNQLLWMSVPGRTYFVEYSTNLNEWLLLPGAENVLAVDVDSMITDTNSMEAVRFYRAGVWSE</sequence>
<evidence type="ECO:0000256" key="2">
    <source>
        <dbReference type="ARBA" id="ARBA00022525"/>
    </source>
</evidence>
<evidence type="ECO:0000256" key="5">
    <source>
        <dbReference type="SAM" id="MobiDB-lite"/>
    </source>
</evidence>
<dbReference type="SUPFAM" id="SSF49899">
    <property type="entry name" value="Concanavalin A-like lectins/glucanases"/>
    <property type="match status" value="1"/>
</dbReference>
<dbReference type="Proteomes" id="UP000346198">
    <property type="component" value="Unassembled WGS sequence"/>
</dbReference>
<dbReference type="EMBL" id="CAAHFH010000001">
    <property type="protein sequence ID" value="VGO18036.1"/>
    <property type="molecule type" value="Genomic_DNA"/>
</dbReference>
<organism evidence="7 8">
    <name type="scientific">Pontiella sulfatireligans</name>
    <dbReference type="NCBI Taxonomy" id="2750658"/>
    <lineage>
        <taxon>Bacteria</taxon>
        <taxon>Pseudomonadati</taxon>
        <taxon>Kiritimatiellota</taxon>
        <taxon>Kiritimatiellia</taxon>
        <taxon>Kiritimatiellales</taxon>
        <taxon>Pontiellaceae</taxon>
        <taxon>Pontiella</taxon>
    </lineage>
</organism>
<evidence type="ECO:0000256" key="4">
    <source>
        <dbReference type="ARBA" id="ARBA00022837"/>
    </source>
</evidence>
<dbReference type="Gene3D" id="2.60.40.3440">
    <property type="match status" value="1"/>
</dbReference>
<dbReference type="InterPro" id="IPR059100">
    <property type="entry name" value="TSP3_bac"/>
</dbReference>
<evidence type="ECO:0000256" key="1">
    <source>
        <dbReference type="ARBA" id="ARBA00004613"/>
    </source>
</evidence>
<evidence type="ECO:0008006" key="9">
    <source>
        <dbReference type="Google" id="ProtNLM"/>
    </source>
</evidence>
<feature type="compositionally biased region" description="Acidic residues" evidence="5">
    <location>
        <begin position="1525"/>
        <end position="1541"/>
    </location>
</feature>
<reference evidence="7 8" key="1">
    <citation type="submission" date="2019-04" db="EMBL/GenBank/DDBJ databases">
        <authorList>
            <person name="Van Vliet M D."/>
        </authorList>
    </citation>
    <scope>NUCLEOTIDE SEQUENCE [LARGE SCALE GENOMIC DNA]</scope>
    <source>
        <strain evidence="7 8">F21</strain>
    </source>
</reference>
<keyword evidence="4" id="KW-0106">Calcium</keyword>
<feature type="chain" id="PRO_5025459431" description="LamG-like jellyroll fold domain-containing protein" evidence="6">
    <location>
        <begin position="30"/>
        <end position="1892"/>
    </location>
</feature>
<keyword evidence="8" id="KW-1185">Reference proteome</keyword>